<reference evidence="2 3" key="1">
    <citation type="journal article" date="2019" name="Int. J. Syst. Evol. Microbiol.">
        <title>The Global Catalogue of Microorganisms (GCM) 10K type strain sequencing project: providing services to taxonomists for standard genome sequencing and annotation.</title>
        <authorList>
            <consortium name="The Broad Institute Genomics Platform"/>
            <consortium name="The Broad Institute Genome Sequencing Center for Infectious Disease"/>
            <person name="Wu L."/>
            <person name="Ma J."/>
        </authorList>
    </citation>
    <scope>NUCLEOTIDE SEQUENCE [LARGE SCALE GENOMIC DNA]</scope>
    <source>
        <strain evidence="2 3">JCM 16211</strain>
    </source>
</reference>
<dbReference type="Proteomes" id="UP001501221">
    <property type="component" value="Unassembled WGS sequence"/>
</dbReference>
<evidence type="ECO:0000313" key="3">
    <source>
        <dbReference type="Proteomes" id="UP001501221"/>
    </source>
</evidence>
<accession>A0ABN0SWM9</accession>
<keyword evidence="1" id="KW-1133">Transmembrane helix</keyword>
<name>A0ABN0SWM9_9GAMM</name>
<protein>
    <recommendedName>
        <fullName evidence="4">PEP-CTERM protein-sorting domain-containing protein</fullName>
    </recommendedName>
</protein>
<feature type="transmembrane region" description="Helical" evidence="1">
    <location>
        <begin position="40"/>
        <end position="58"/>
    </location>
</feature>
<sequence length="59" mass="6397">MNGIEILLPHILWLIGIILAGSVVGIVAVWKGATKKSAEAYRYGTSAVLLLVYLLIAFR</sequence>
<evidence type="ECO:0000313" key="2">
    <source>
        <dbReference type="EMBL" id="GAA0204123.1"/>
    </source>
</evidence>
<evidence type="ECO:0000256" key="1">
    <source>
        <dbReference type="SAM" id="Phobius"/>
    </source>
</evidence>
<organism evidence="2 3">
    <name type="scientific">Kangiella japonica</name>
    <dbReference type="NCBI Taxonomy" id="647384"/>
    <lineage>
        <taxon>Bacteria</taxon>
        <taxon>Pseudomonadati</taxon>
        <taxon>Pseudomonadota</taxon>
        <taxon>Gammaproteobacteria</taxon>
        <taxon>Kangiellales</taxon>
        <taxon>Kangiellaceae</taxon>
        <taxon>Kangiella</taxon>
    </lineage>
</organism>
<keyword evidence="3" id="KW-1185">Reference proteome</keyword>
<dbReference type="EMBL" id="BAAAFM010000003">
    <property type="protein sequence ID" value="GAA0204123.1"/>
    <property type="molecule type" value="Genomic_DNA"/>
</dbReference>
<gene>
    <name evidence="2" type="ORF">GCM10009123_09280</name>
</gene>
<comment type="caution">
    <text evidence="2">The sequence shown here is derived from an EMBL/GenBank/DDBJ whole genome shotgun (WGS) entry which is preliminary data.</text>
</comment>
<feature type="transmembrane region" description="Helical" evidence="1">
    <location>
        <begin position="6"/>
        <end position="28"/>
    </location>
</feature>
<keyword evidence="1" id="KW-0472">Membrane</keyword>
<evidence type="ECO:0008006" key="4">
    <source>
        <dbReference type="Google" id="ProtNLM"/>
    </source>
</evidence>
<keyword evidence="1" id="KW-0812">Transmembrane</keyword>
<proteinExistence type="predicted"/>